<evidence type="ECO:0000313" key="4">
    <source>
        <dbReference type="Proteomes" id="UP001187192"/>
    </source>
</evidence>
<evidence type="ECO:0000313" key="3">
    <source>
        <dbReference type="EMBL" id="GMN62436.1"/>
    </source>
</evidence>
<feature type="compositionally biased region" description="Basic residues" evidence="1">
    <location>
        <begin position="1"/>
        <end position="14"/>
    </location>
</feature>
<dbReference type="InterPro" id="IPR046796">
    <property type="entry name" value="Transposase_32_dom"/>
</dbReference>
<feature type="domain" description="Putative plant transposon protein" evidence="2">
    <location>
        <begin position="70"/>
        <end position="208"/>
    </location>
</feature>
<dbReference type="Pfam" id="PF20167">
    <property type="entry name" value="Transposase_32"/>
    <property type="match status" value="1"/>
</dbReference>
<dbReference type="EMBL" id="BTGU01000129">
    <property type="protein sequence ID" value="GMN62436.1"/>
    <property type="molecule type" value="Genomic_DNA"/>
</dbReference>
<feature type="region of interest" description="Disordered" evidence="1">
    <location>
        <begin position="250"/>
        <end position="280"/>
    </location>
</feature>
<evidence type="ECO:0000259" key="2">
    <source>
        <dbReference type="Pfam" id="PF20167"/>
    </source>
</evidence>
<protein>
    <recommendedName>
        <fullName evidence="2">Putative plant transposon protein domain-containing protein</fullName>
    </recommendedName>
</protein>
<reference evidence="3" key="1">
    <citation type="submission" date="2023-07" db="EMBL/GenBank/DDBJ databases">
        <title>draft genome sequence of fig (Ficus carica).</title>
        <authorList>
            <person name="Takahashi T."/>
            <person name="Nishimura K."/>
        </authorList>
    </citation>
    <scope>NUCLEOTIDE SEQUENCE</scope>
</reference>
<keyword evidence="4" id="KW-1185">Reference proteome</keyword>
<accession>A0AA88J6F9</accession>
<gene>
    <name evidence="3" type="ORF">TIFTF001_031515</name>
</gene>
<feature type="region of interest" description="Disordered" evidence="1">
    <location>
        <begin position="1"/>
        <end position="26"/>
    </location>
</feature>
<dbReference type="Proteomes" id="UP001187192">
    <property type="component" value="Unassembled WGS sequence"/>
</dbReference>
<feature type="compositionally biased region" description="Basic and acidic residues" evidence="1">
    <location>
        <begin position="250"/>
        <end position="261"/>
    </location>
</feature>
<organism evidence="3 4">
    <name type="scientific">Ficus carica</name>
    <name type="common">Common fig</name>
    <dbReference type="NCBI Taxonomy" id="3494"/>
    <lineage>
        <taxon>Eukaryota</taxon>
        <taxon>Viridiplantae</taxon>
        <taxon>Streptophyta</taxon>
        <taxon>Embryophyta</taxon>
        <taxon>Tracheophyta</taxon>
        <taxon>Spermatophyta</taxon>
        <taxon>Magnoliopsida</taxon>
        <taxon>eudicotyledons</taxon>
        <taxon>Gunneridae</taxon>
        <taxon>Pentapetalae</taxon>
        <taxon>rosids</taxon>
        <taxon>fabids</taxon>
        <taxon>Rosales</taxon>
        <taxon>Moraceae</taxon>
        <taxon>Ficeae</taxon>
        <taxon>Ficus</taxon>
    </lineage>
</organism>
<sequence length="330" mass="38030">MPCTKKVSHKQSGRKPRDTTTSYRTFQSDEAEDRCEKFTSKRSFCPEKGFLLQDTPTMGYDEFIHSVIAKHQWRQFCSHPITAVVPIVREFYAYFTWEGEKTVYVRGVQVPIDKDTINRFYGLEEAYDLHTEFAANANETWLESILENVYVEGTRWNISAQGALAIQQNNLTPQCKVRYHFLKTRLMPSTDVQMVSKDRVLLLDSIISKAGLCFSSGEPVFDTEERLSSKGAITTIAIAQIMQIKMIRENQEQSPIDEKEQGPAPQATYSRNAAASSSRGPLPAELIQSLKMLEQRMSLTEIQQYQTMEMLQQMNRQQQQYWTYAKQQDL</sequence>
<name>A0AA88J6F9_FICCA</name>
<proteinExistence type="predicted"/>
<comment type="caution">
    <text evidence="3">The sequence shown here is derived from an EMBL/GenBank/DDBJ whole genome shotgun (WGS) entry which is preliminary data.</text>
</comment>
<evidence type="ECO:0000256" key="1">
    <source>
        <dbReference type="SAM" id="MobiDB-lite"/>
    </source>
</evidence>
<feature type="compositionally biased region" description="Polar residues" evidence="1">
    <location>
        <begin position="267"/>
        <end position="279"/>
    </location>
</feature>
<dbReference type="AlphaFoldDB" id="A0AA88J6F9"/>